<name>A0AA88IF08_ARTSF</name>
<comment type="caution">
    <text evidence="2">The sequence shown here is derived from an EMBL/GenBank/DDBJ whole genome shotgun (WGS) entry which is preliminary data.</text>
</comment>
<sequence>MEIFGKAALLLFESGSKRQSKLAKMFNGTIPIVLDSLKQHYFIDRDGKAFRHILNYLRNRKLFLPLDTKEIDLLIEEAKYYDIQPMVAELECVRSSTQSHKRTKWRSDTNAVDCAYDDLKKAKLLSRFSIFDQIHQQPTPGFEYLIIHFLQSNNTVSVTVEQAVFGKIFPEVSYHSENHGHKLLVKQPLDCLDHISIIGRILSDGFRMTGRPEYSENGNCVEYLFVKMSD</sequence>
<dbReference type="AlphaFoldDB" id="A0AA88IF08"/>
<dbReference type="PANTHER" id="PTHR14499:SF67">
    <property type="entry name" value="BTB_POZ DOMAIN-CONTAINING PROTEIN TIWAZ"/>
    <property type="match status" value="1"/>
</dbReference>
<reference evidence="2" key="1">
    <citation type="submission" date="2023-07" db="EMBL/GenBank/DDBJ databases">
        <title>Chromosome-level genome assembly of Artemia franciscana.</title>
        <authorList>
            <person name="Jo E."/>
        </authorList>
    </citation>
    <scope>NUCLEOTIDE SEQUENCE</scope>
    <source>
        <tissue evidence="2">Whole body</tissue>
    </source>
</reference>
<dbReference type="PANTHER" id="PTHR14499">
    <property type="entry name" value="POTASSIUM CHANNEL TETRAMERIZATION DOMAIN-CONTAINING"/>
    <property type="match status" value="1"/>
</dbReference>
<dbReference type="InterPro" id="IPR003131">
    <property type="entry name" value="T1-type_BTB"/>
</dbReference>
<dbReference type="SUPFAM" id="SSF54695">
    <property type="entry name" value="POZ domain"/>
    <property type="match status" value="1"/>
</dbReference>
<gene>
    <name evidence="2" type="ORF">QYM36_004482</name>
</gene>
<organism evidence="2 3">
    <name type="scientific">Artemia franciscana</name>
    <name type="common">Brine shrimp</name>
    <name type="synonym">Artemia sanfranciscana</name>
    <dbReference type="NCBI Taxonomy" id="6661"/>
    <lineage>
        <taxon>Eukaryota</taxon>
        <taxon>Metazoa</taxon>
        <taxon>Ecdysozoa</taxon>
        <taxon>Arthropoda</taxon>
        <taxon>Crustacea</taxon>
        <taxon>Branchiopoda</taxon>
        <taxon>Anostraca</taxon>
        <taxon>Artemiidae</taxon>
        <taxon>Artemia</taxon>
    </lineage>
</organism>
<dbReference type="InterPro" id="IPR011333">
    <property type="entry name" value="SKP1/BTB/POZ_sf"/>
</dbReference>
<proteinExistence type="predicted"/>
<dbReference type="GO" id="GO:0051260">
    <property type="term" value="P:protein homooligomerization"/>
    <property type="evidence" value="ECO:0007669"/>
    <property type="project" value="InterPro"/>
</dbReference>
<dbReference type="EMBL" id="JAVRJZ010000007">
    <property type="protein sequence ID" value="KAK2720607.1"/>
    <property type="molecule type" value="Genomic_DNA"/>
</dbReference>
<evidence type="ECO:0000259" key="1">
    <source>
        <dbReference type="Pfam" id="PF02214"/>
    </source>
</evidence>
<dbReference type="Pfam" id="PF02214">
    <property type="entry name" value="BTB_2"/>
    <property type="match status" value="1"/>
</dbReference>
<keyword evidence="3" id="KW-1185">Reference proteome</keyword>
<protein>
    <recommendedName>
        <fullName evidence="1">Potassium channel tetramerisation-type BTB domain-containing protein</fullName>
    </recommendedName>
</protein>
<feature type="domain" description="Potassium channel tetramerisation-type BTB" evidence="1">
    <location>
        <begin position="19"/>
        <end position="87"/>
    </location>
</feature>
<dbReference type="Gene3D" id="3.30.710.10">
    <property type="entry name" value="Potassium Channel Kv1.1, Chain A"/>
    <property type="match status" value="1"/>
</dbReference>
<evidence type="ECO:0000313" key="2">
    <source>
        <dbReference type="EMBL" id="KAK2720607.1"/>
    </source>
</evidence>
<evidence type="ECO:0000313" key="3">
    <source>
        <dbReference type="Proteomes" id="UP001187531"/>
    </source>
</evidence>
<accession>A0AA88IF08</accession>
<dbReference type="Proteomes" id="UP001187531">
    <property type="component" value="Unassembled WGS sequence"/>
</dbReference>